<dbReference type="PANTHER" id="PTHR12499:SF0">
    <property type="entry name" value="OPTIC ATROPHY 3 PROTEIN"/>
    <property type="match status" value="1"/>
</dbReference>
<dbReference type="InterPro" id="IPR010754">
    <property type="entry name" value="OPA3-like"/>
</dbReference>
<dbReference type="EMBL" id="ML991903">
    <property type="protein sequence ID" value="KAF2228648.1"/>
    <property type="molecule type" value="Genomic_DNA"/>
</dbReference>
<name>A0A6A6GSV3_VIRVR</name>
<feature type="region of interest" description="Disordered" evidence="4">
    <location>
        <begin position="90"/>
        <end position="112"/>
    </location>
</feature>
<accession>A0A6A6GSV3</accession>
<evidence type="ECO:0000256" key="2">
    <source>
        <dbReference type="ARBA" id="ARBA00023054"/>
    </source>
</evidence>
<feature type="coiled-coil region" evidence="3">
    <location>
        <begin position="157"/>
        <end position="187"/>
    </location>
</feature>
<organism evidence="5 6">
    <name type="scientific">Viridothelium virens</name>
    <name type="common">Speckled blister lichen</name>
    <name type="synonym">Trypethelium virens</name>
    <dbReference type="NCBI Taxonomy" id="1048519"/>
    <lineage>
        <taxon>Eukaryota</taxon>
        <taxon>Fungi</taxon>
        <taxon>Dikarya</taxon>
        <taxon>Ascomycota</taxon>
        <taxon>Pezizomycotina</taxon>
        <taxon>Dothideomycetes</taxon>
        <taxon>Dothideomycetes incertae sedis</taxon>
        <taxon>Trypetheliales</taxon>
        <taxon>Trypetheliaceae</taxon>
        <taxon>Viridothelium</taxon>
    </lineage>
</organism>
<proteinExistence type="inferred from homology"/>
<keyword evidence="2 3" id="KW-0175">Coiled coil</keyword>
<evidence type="ECO:0000256" key="3">
    <source>
        <dbReference type="SAM" id="Coils"/>
    </source>
</evidence>
<feature type="non-terminal residue" evidence="5">
    <location>
        <position position="190"/>
    </location>
</feature>
<dbReference type="Pfam" id="PF07047">
    <property type="entry name" value="OPA3"/>
    <property type="match status" value="1"/>
</dbReference>
<dbReference type="Proteomes" id="UP000800092">
    <property type="component" value="Unassembled WGS sequence"/>
</dbReference>
<dbReference type="PANTHER" id="PTHR12499">
    <property type="entry name" value="OPTIC ATROPHY 3 PROTEIN OPA3"/>
    <property type="match status" value="1"/>
</dbReference>
<protein>
    <recommendedName>
        <fullName evidence="7">OPA3-domain-containing protein</fullName>
    </recommendedName>
</protein>
<dbReference type="GO" id="GO:0005739">
    <property type="term" value="C:mitochondrion"/>
    <property type="evidence" value="ECO:0007669"/>
    <property type="project" value="TreeGrafter"/>
</dbReference>
<gene>
    <name evidence="5" type="ORF">EV356DRAFT_427021</name>
</gene>
<dbReference type="GO" id="GO:0019216">
    <property type="term" value="P:regulation of lipid metabolic process"/>
    <property type="evidence" value="ECO:0007669"/>
    <property type="project" value="TreeGrafter"/>
</dbReference>
<keyword evidence="6" id="KW-1185">Reference proteome</keyword>
<comment type="similarity">
    <text evidence="1">Belongs to the OPA3 family.</text>
</comment>
<evidence type="ECO:0008006" key="7">
    <source>
        <dbReference type="Google" id="ProtNLM"/>
    </source>
</evidence>
<dbReference type="AlphaFoldDB" id="A0A6A6GSV3"/>
<evidence type="ECO:0000313" key="5">
    <source>
        <dbReference type="EMBL" id="KAF2228648.1"/>
    </source>
</evidence>
<sequence length="190" mass="21845">MSVTLKLATLAVRTLAKPLSNRIKKTAKEHPKWRRLFVNFSQGLHRIDMRMRLGLLQDQEVINRQIKKEAEAAEARRRAAEAPTVMTEAQMKEHDKMTEEEKKKIKESHKPRIRPLSESKAIEAGANFLSEAFIFGVGAVIIIFESWRSSRKEKGRRSEVADKLDALQEEVDKISSLEAEILRLRAENEE</sequence>
<dbReference type="OrthoDB" id="2129069at2759"/>
<evidence type="ECO:0000256" key="4">
    <source>
        <dbReference type="SAM" id="MobiDB-lite"/>
    </source>
</evidence>
<evidence type="ECO:0000256" key="1">
    <source>
        <dbReference type="ARBA" id="ARBA00007584"/>
    </source>
</evidence>
<evidence type="ECO:0000313" key="6">
    <source>
        <dbReference type="Proteomes" id="UP000800092"/>
    </source>
</evidence>
<reference evidence="5" key="1">
    <citation type="journal article" date="2020" name="Stud. Mycol.">
        <title>101 Dothideomycetes genomes: a test case for predicting lifestyles and emergence of pathogens.</title>
        <authorList>
            <person name="Haridas S."/>
            <person name="Albert R."/>
            <person name="Binder M."/>
            <person name="Bloem J."/>
            <person name="Labutti K."/>
            <person name="Salamov A."/>
            <person name="Andreopoulos B."/>
            <person name="Baker S."/>
            <person name="Barry K."/>
            <person name="Bills G."/>
            <person name="Bluhm B."/>
            <person name="Cannon C."/>
            <person name="Castanera R."/>
            <person name="Culley D."/>
            <person name="Daum C."/>
            <person name="Ezra D."/>
            <person name="Gonzalez J."/>
            <person name="Henrissat B."/>
            <person name="Kuo A."/>
            <person name="Liang C."/>
            <person name="Lipzen A."/>
            <person name="Lutzoni F."/>
            <person name="Magnuson J."/>
            <person name="Mondo S."/>
            <person name="Nolan M."/>
            <person name="Ohm R."/>
            <person name="Pangilinan J."/>
            <person name="Park H.-J."/>
            <person name="Ramirez L."/>
            <person name="Alfaro M."/>
            <person name="Sun H."/>
            <person name="Tritt A."/>
            <person name="Yoshinaga Y."/>
            <person name="Zwiers L.-H."/>
            <person name="Turgeon B."/>
            <person name="Goodwin S."/>
            <person name="Spatafora J."/>
            <person name="Crous P."/>
            <person name="Grigoriev I."/>
        </authorList>
    </citation>
    <scope>NUCLEOTIDE SEQUENCE</scope>
    <source>
        <strain evidence="5">Tuck. ex Michener</strain>
    </source>
</reference>